<protein>
    <submittedName>
        <fullName evidence="2">Zinc knuckle CX2CX4HX4C</fullName>
    </submittedName>
</protein>
<comment type="caution">
    <text evidence="2">The sequence shown here is derived from an EMBL/GenBank/DDBJ whole genome shotgun (WGS) entry which is preliminary data.</text>
</comment>
<dbReference type="AlphaFoldDB" id="A0A699H456"/>
<accession>A0A699H456</accession>
<proteinExistence type="predicted"/>
<dbReference type="EMBL" id="BKCJ010108906">
    <property type="protein sequence ID" value="GEX44826.1"/>
    <property type="molecule type" value="Genomic_DNA"/>
</dbReference>
<organism evidence="2">
    <name type="scientific">Tanacetum cinerariifolium</name>
    <name type="common">Dalmatian daisy</name>
    <name type="synonym">Chrysanthemum cinerariifolium</name>
    <dbReference type="NCBI Taxonomy" id="118510"/>
    <lineage>
        <taxon>Eukaryota</taxon>
        <taxon>Viridiplantae</taxon>
        <taxon>Streptophyta</taxon>
        <taxon>Embryophyta</taxon>
        <taxon>Tracheophyta</taxon>
        <taxon>Spermatophyta</taxon>
        <taxon>Magnoliopsida</taxon>
        <taxon>eudicotyledons</taxon>
        <taxon>Gunneridae</taxon>
        <taxon>Pentapetalae</taxon>
        <taxon>asterids</taxon>
        <taxon>campanulids</taxon>
        <taxon>Asterales</taxon>
        <taxon>Asteraceae</taxon>
        <taxon>Asteroideae</taxon>
        <taxon>Anthemideae</taxon>
        <taxon>Anthemidinae</taxon>
        <taxon>Tanacetum</taxon>
    </lineage>
</organism>
<evidence type="ECO:0000256" key="1">
    <source>
        <dbReference type="SAM" id="MobiDB-lite"/>
    </source>
</evidence>
<evidence type="ECO:0000313" key="2">
    <source>
        <dbReference type="EMBL" id="GEX44826.1"/>
    </source>
</evidence>
<name>A0A699H456_TANCI</name>
<feature type="region of interest" description="Disordered" evidence="1">
    <location>
        <begin position="253"/>
        <end position="322"/>
    </location>
</feature>
<feature type="compositionally biased region" description="Polar residues" evidence="1">
    <location>
        <begin position="304"/>
        <end position="322"/>
    </location>
</feature>
<sequence length="374" mass="40976">MDMREGMKDGGELPRDVAERMNKLTDYNSAKTEVTVYGTGNTFGGTAIGSNTHIAKGVRDVRTYTHDLVAKHFGVSLITLGYIDGFTKDLEIGKYELWSDMASELRTEIMDSIRVMAVDLLAINPNSDSLDKGNEAGHDIDTSKSVKEWKYVDIFSKMSFNEIDAIVDTIETITKKFSVGDSRSNVTNQVAGANHKVQPKVTSNFRHLVTDPVFEGVNISIPRKVVEKCLKKVVSPPIVSTSNVVTSTIEKNNDGFQKVGNNNNKKKGQSKSTNGSQLVGPSVKQNLRYEPKAATSEPKKRATNVGNTSKSSSMVKSTGNSFKKGNITTSNLYSALENDEEEDEEHVENVYDESANLFFNSKPDESSTFTVAAG</sequence>
<reference evidence="2" key="1">
    <citation type="journal article" date="2019" name="Sci. Rep.">
        <title>Draft genome of Tanacetum cinerariifolium, the natural source of mosquito coil.</title>
        <authorList>
            <person name="Yamashiro T."/>
            <person name="Shiraishi A."/>
            <person name="Satake H."/>
            <person name="Nakayama K."/>
        </authorList>
    </citation>
    <scope>NUCLEOTIDE SEQUENCE</scope>
</reference>
<gene>
    <name evidence="2" type="ORF">Tci_316801</name>
</gene>